<dbReference type="SUPFAM" id="SSF52540">
    <property type="entry name" value="P-loop containing nucleoside triphosphate hydrolases"/>
    <property type="match status" value="1"/>
</dbReference>
<dbReference type="SMART" id="SM00320">
    <property type="entry name" value="WD40"/>
    <property type="match status" value="4"/>
</dbReference>
<feature type="domain" description="NACHT" evidence="4">
    <location>
        <begin position="47"/>
        <end position="191"/>
    </location>
</feature>
<dbReference type="InterPro" id="IPR015943">
    <property type="entry name" value="WD40/YVTN_repeat-like_dom_sf"/>
</dbReference>
<evidence type="ECO:0000256" key="3">
    <source>
        <dbReference type="PROSITE-ProRule" id="PRU00221"/>
    </source>
</evidence>
<evidence type="ECO:0000256" key="2">
    <source>
        <dbReference type="ARBA" id="ARBA00022737"/>
    </source>
</evidence>
<dbReference type="PROSITE" id="PS50294">
    <property type="entry name" value="WD_REPEATS_REGION"/>
    <property type="match status" value="4"/>
</dbReference>
<sequence length="854" mass="95832">MADLRVTDPRHDKKYIQDMRGGLIQKSYVWVLENPDFCRWRDNETSQLLWVKGDPGKGKTMLLCGIIDHLEKESVDEWVLSYFFCQATDRRVNTATSVLRGLIYMLLDQNASLESYMKKKYETAGQALFEDENEWEALTEIFIEIVQDTEFQAVCLVVDALDECVEGLPQLLDLIVYTSECTTAKWLVSSRDCVAIDEKLCNTAHSLSLELNAEFVHPAVKSYIVSKLTELTRLKGYQENTVVELRRYLLSKADNNFLWITLVCHELADSKVSSRHNVTLDTLKSLPQGLYPFYQWMIERISHSRDAEACFEILALASTVYRPVSVDELKGLARSRSIQNIDQYKILEIIASCGSFLTLQDDIVSFVHQSAKDFLLRKASSEILRSGIQYQHSEIFKISLDLLGNTLRRDIYVLRNPGFPIDKVKTPSLDPLSSIRYSCVYWADHLQDAGFLSEAGINEKPVLATILKFLKTSYLHWLEALSLMHNIPEGVRAIQKLEKALSNNTSEELRSLVQDARHFLLSQKGSIEIAPLQTYTSALIFSPTNSLVRKLYHEDFPPYVELAPKTEADWNACLRTPEDHSDWVRSVSISSDGRRLASGSGDMTIKLWDADSGACLQTLGGHSDWVRAVAISSSGHRLASGSCDKMVRLWDAESGACLQTLEGHSYTVTSVAISSNGDKLASGSYDKTVRIWDAESGICLETLEGHSYSVTSVAISRDGRRLASGSCDKIIKLWDAESGACLRTLNVSCAIYSLAFYPNHDACLLSDIGDISLDPSLKESSASTQVTVSGDYSHNKYGISPDHVWILQDGENLIWIPPEYRPLVFTVTRSTMAVGCRSGRVWVMRFFENGHGVV</sequence>
<evidence type="ECO:0000256" key="1">
    <source>
        <dbReference type="ARBA" id="ARBA00022574"/>
    </source>
</evidence>
<dbReference type="PROSITE" id="PS50837">
    <property type="entry name" value="NACHT"/>
    <property type="match status" value="1"/>
</dbReference>
<dbReference type="PROSITE" id="PS00678">
    <property type="entry name" value="WD_REPEATS_1"/>
    <property type="match status" value="4"/>
</dbReference>
<dbReference type="Gene3D" id="2.130.10.10">
    <property type="entry name" value="YVTN repeat-like/Quinoprotein amine dehydrogenase"/>
    <property type="match status" value="2"/>
</dbReference>
<dbReference type="InterPro" id="IPR007111">
    <property type="entry name" value="NACHT_NTPase"/>
</dbReference>
<dbReference type="Pfam" id="PF24883">
    <property type="entry name" value="NPHP3_N"/>
    <property type="match status" value="1"/>
</dbReference>
<comment type="caution">
    <text evidence="5">The sequence shown here is derived from an EMBL/GenBank/DDBJ whole genome shotgun (WGS) entry which is preliminary data.</text>
</comment>
<dbReference type="CDD" id="cd00200">
    <property type="entry name" value="WD40"/>
    <property type="match status" value="1"/>
</dbReference>
<dbReference type="InterPro" id="IPR019775">
    <property type="entry name" value="WD40_repeat_CS"/>
</dbReference>
<evidence type="ECO:0000313" key="6">
    <source>
        <dbReference type="Proteomes" id="UP001629113"/>
    </source>
</evidence>
<gene>
    <name evidence="5" type="ORF">PVAG01_11351</name>
</gene>
<dbReference type="InterPro" id="IPR056884">
    <property type="entry name" value="NPHP3-like_N"/>
</dbReference>
<dbReference type="InterPro" id="IPR001680">
    <property type="entry name" value="WD40_rpt"/>
</dbReference>
<name>A0ABR4P2P2_9HELO</name>
<organism evidence="5 6">
    <name type="scientific">Phlyctema vagabunda</name>
    <dbReference type="NCBI Taxonomy" id="108571"/>
    <lineage>
        <taxon>Eukaryota</taxon>
        <taxon>Fungi</taxon>
        <taxon>Dikarya</taxon>
        <taxon>Ascomycota</taxon>
        <taxon>Pezizomycotina</taxon>
        <taxon>Leotiomycetes</taxon>
        <taxon>Helotiales</taxon>
        <taxon>Dermateaceae</taxon>
        <taxon>Phlyctema</taxon>
    </lineage>
</organism>
<dbReference type="InterPro" id="IPR027417">
    <property type="entry name" value="P-loop_NTPase"/>
</dbReference>
<dbReference type="SUPFAM" id="SSF50978">
    <property type="entry name" value="WD40 repeat-like"/>
    <property type="match status" value="1"/>
</dbReference>
<dbReference type="InterPro" id="IPR020472">
    <property type="entry name" value="WD40_PAC1"/>
</dbReference>
<dbReference type="Gene3D" id="3.40.50.300">
    <property type="entry name" value="P-loop containing nucleotide triphosphate hydrolases"/>
    <property type="match status" value="1"/>
</dbReference>
<evidence type="ECO:0000313" key="5">
    <source>
        <dbReference type="EMBL" id="KAL3417351.1"/>
    </source>
</evidence>
<dbReference type="PANTHER" id="PTHR19848:SF8">
    <property type="entry name" value="F-BOX AND WD REPEAT DOMAIN CONTAINING 7"/>
    <property type="match status" value="1"/>
</dbReference>
<dbReference type="EMBL" id="JBFCZG010000011">
    <property type="protein sequence ID" value="KAL3417351.1"/>
    <property type="molecule type" value="Genomic_DNA"/>
</dbReference>
<feature type="repeat" description="WD" evidence="3">
    <location>
        <begin position="661"/>
        <end position="702"/>
    </location>
</feature>
<dbReference type="PANTHER" id="PTHR19848">
    <property type="entry name" value="WD40 REPEAT PROTEIN"/>
    <property type="match status" value="1"/>
</dbReference>
<reference evidence="5 6" key="1">
    <citation type="submission" date="2024-06" db="EMBL/GenBank/DDBJ databases">
        <title>Complete genome of Phlyctema vagabunda strain 19-DSS-EL-015.</title>
        <authorList>
            <person name="Fiorenzani C."/>
        </authorList>
    </citation>
    <scope>NUCLEOTIDE SEQUENCE [LARGE SCALE GENOMIC DNA]</scope>
    <source>
        <strain evidence="5 6">19-DSS-EL-015</strain>
    </source>
</reference>
<dbReference type="InterPro" id="IPR036322">
    <property type="entry name" value="WD40_repeat_dom_sf"/>
</dbReference>
<feature type="repeat" description="WD" evidence="3">
    <location>
        <begin position="703"/>
        <end position="744"/>
    </location>
</feature>
<dbReference type="PRINTS" id="PR00320">
    <property type="entry name" value="GPROTEINBRPT"/>
</dbReference>
<keyword evidence="2" id="KW-0677">Repeat</keyword>
<feature type="repeat" description="WD" evidence="3">
    <location>
        <begin position="577"/>
        <end position="618"/>
    </location>
</feature>
<keyword evidence="1 3" id="KW-0853">WD repeat</keyword>
<feature type="repeat" description="WD" evidence="3">
    <location>
        <begin position="619"/>
        <end position="660"/>
    </location>
</feature>
<proteinExistence type="predicted"/>
<dbReference type="Pfam" id="PF00400">
    <property type="entry name" value="WD40"/>
    <property type="match status" value="4"/>
</dbReference>
<keyword evidence="6" id="KW-1185">Reference proteome</keyword>
<accession>A0ABR4P2P2</accession>
<dbReference type="Proteomes" id="UP001629113">
    <property type="component" value="Unassembled WGS sequence"/>
</dbReference>
<protein>
    <submittedName>
        <fullName evidence="5">Nwd1 protein</fullName>
    </submittedName>
</protein>
<dbReference type="PROSITE" id="PS50082">
    <property type="entry name" value="WD_REPEATS_2"/>
    <property type="match status" value="4"/>
</dbReference>
<evidence type="ECO:0000259" key="4">
    <source>
        <dbReference type="PROSITE" id="PS50837"/>
    </source>
</evidence>